<feature type="compositionally biased region" description="Basic and acidic residues" evidence="1">
    <location>
        <begin position="184"/>
        <end position="198"/>
    </location>
</feature>
<dbReference type="InterPro" id="IPR011129">
    <property type="entry name" value="CSD"/>
</dbReference>
<dbReference type="EMBL" id="JBBHLL010001373">
    <property type="protein sequence ID" value="KAK7796169.1"/>
    <property type="molecule type" value="Genomic_DNA"/>
</dbReference>
<evidence type="ECO:0000259" key="2">
    <source>
        <dbReference type="SMART" id="SM00357"/>
    </source>
</evidence>
<feature type="compositionally biased region" description="Basic and acidic residues" evidence="1">
    <location>
        <begin position="243"/>
        <end position="257"/>
    </location>
</feature>
<proteinExistence type="predicted"/>
<dbReference type="Pfam" id="PF00313">
    <property type="entry name" value="CSD"/>
    <property type="match status" value="1"/>
</dbReference>
<feature type="region of interest" description="Disordered" evidence="1">
    <location>
        <begin position="161"/>
        <end position="208"/>
    </location>
</feature>
<feature type="compositionally biased region" description="Polar residues" evidence="1">
    <location>
        <begin position="172"/>
        <end position="183"/>
    </location>
</feature>
<feature type="region of interest" description="Disordered" evidence="1">
    <location>
        <begin position="48"/>
        <end position="85"/>
    </location>
</feature>
<dbReference type="Proteomes" id="UP001488838">
    <property type="component" value="Unassembled WGS sequence"/>
</dbReference>
<evidence type="ECO:0000313" key="3">
    <source>
        <dbReference type="EMBL" id="KAK7796169.1"/>
    </source>
</evidence>
<name>A0AAW0H3C8_MYOGA</name>
<feature type="compositionally biased region" description="Basic and acidic residues" evidence="1">
    <location>
        <begin position="161"/>
        <end position="171"/>
    </location>
</feature>
<dbReference type="InterPro" id="IPR050181">
    <property type="entry name" value="Cold_shock_domain"/>
</dbReference>
<reference evidence="3 4" key="1">
    <citation type="journal article" date="2023" name="bioRxiv">
        <title>Conserved and derived expression patterns and positive selection on dental genes reveal complex evolutionary context of ever-growing rodent molars.</title>
        <authorList>
            <person name="Calamari Z.T."/>
            <person name="Song A."/>
            <person name="Cohen E."/>
            <person name="Akter M."/>
            <person name="Roy R.D."/>
            <person name="Hallikas O."/>
            <person name="Christensen M.M."/>
            <person name="Li P."/>
            <person name="Marangoni P."/>
            <person name="Jernvall J."/>
            <person name="Klein O.D."/>
        </authorList>
    </citation>
    <scope>NUCLEOTIDE SEQUENCE [LARGE SCALE GENOMIC DNA]</scope>
    <source>
        <strain evidence="3">V071</strain>
    </source>
</reference>
<organism evidence="3 4">
    <name type="scientific">Myodes glareolus</name>
    <name type="common">Bank vole</name>
    <name type="synonym">Clethrionomys glareolus</name>
    <dbReference type="NCBI Taxonomy" id="447135"/>
    <lineage>
        <taxon>Eukaryota</taxon>
        <taxon>Metazoa</taxon>
        <taxon>Chordata</taxon>
        <taxon>Craniata</taxon>
        <taxon>Vertebrata</taxon>
        <taxon>Euteleostomi</taxon>
        <taxon>Mammalia</taxon>
        <taxon>Eutheria</taxon>
        <taxon>Euarchontoglires</taxon>
        <taxon>Glires</taxon>
        <taxon>Rodentia</taxon>
        <taxon>Myomorpha</taxon>
        <taxon>Muroidea</taxon>
        <taxon>Cricetidae</taxon>
        <taxon>Arvicolinae</taxon>
        <taxon>Myodes</taxon>
    </lineage>
</organism>
<dbReference type="SMART" id="SM00357">
    <property type="entry name" value="CSP"/>
    <property type="match status" value="1"/>
</dbReference>
<evidence type="ECO:0000313" key="4">
    <source>
        <dbReference type="Proteomes" id="UP001488838"/>
    </source>
</evidence>
<dbReference type="PANTHER" id="PTHR11544">
    <property type="entry name" value="COLD SHOCK DOMAIN CONTAINING PROTEINS"/>
    <property type="match status" value="1"/>
</dbReference>
<dbReference type="InterPro" id="IPR012340">
    <property type="entry name" value="NA-bd_OB-fold"/>
</dbReference>
<feature type="compositionally biased region" description="Basic residues" evidence="1">
    <location>
        <begin position="266"/>
        <end position="280"/>
    </location>
</feature>
<dbReference type="AlphaFoldDB" id="A0AAW0H3C8"/>
<protein>
    <recommendedName>
        <fullName evidence="2">Cold-shock domain-containing protein</fullName>
    </recommendedName>
</protein>
<feature type="domain" description="Cold-shock" evidence="2">
    <location>
        <begin position="82"/>
        <end position="144"/>
    </location>
</feature>
<feature type="region of interest" description="Disordered" evidence="1">
    <location>
        <begin position="234"/>
        <end position="290"/>
    </location>
</feature>
<dbReference type="Gene3D" id="2.40.50.140">
    <property type="entry name" value="Nucleic acid-binding proteins"/>
    <property type="match status" value="1"/>
</dbReference>
<feature type="region of interest" description="Disordered" evidence="1">
    <location>
        <begin position="1"/>
        <end position="35"/>
    </location>
</feature>
<keyword evidence="4" id="KW-1185">Reference proteome</keyword>
<dbReference type="SUPFAM" id="SSF50249">
    <property type="entry name" value="Nucleic acid-binding proteins"/>
    <property type="match status" value="1"/>
</dbReference>
<accession>A0AAW0H3C8</accession>
<dbReference type="PRINTS" id="PR00050">
    <property type="entry name" value="COLDSHOCK"/>
</dbReference>
<evidence type="ECO:0000256" key="1">
    <source>
        <dbReference type="SAM" id="MobiDB-lite"/>
    </source>
</evidence>
<dbReference type="InterPro" id="IPR002059">
    <property type="entry name" value="CSP_DNA-bd"/>
</dbReference>
<feature type="compositionally biased region" description="Polar residues" evidence="1">
    <location>
        <begin position="48"/>
        <end position="57"/>
    </location>
</feature>
<gene>
    <name evidence="3" type="ORF">U0070_023224</name>
</gene>
<sequence>MRSLDTGSGEQALESSENTTEAADLVTNTPLKETQQSLLTGVTTTAAMNSKAKTQQPAPAPGTIFRAADTKPGSMTSSDDSETSQKGYSFIKRNDIKEVIFIQQTAIKKNKSKKYLLSVGDGESVEFDIVEGERGREAPNVTGPGGVPVQGSKYASEHNQYRCYPSHRDPPRNSQQNYRNTESWGKKEQSECTHESRAQQDQQRQVMEDVGHQGTNEQGVPLRLDMYHNYRPQFQRGSHHQRQPREDSHEHCEENHGGETQGQQPPRRHNYCNFNHRRKNKENLKPQGGK</sequence>
<dbReference type="GO" id="GO:0003676">
    <property type="term" value="F:nucleic acid binding"/>
    <property type="evidence" value="ECO:0007669"/>
    <property type="project" value="InterPro"/>
</dbReference>
<comment type="caution">
    <text evidence="3">The sequence shown here is derived from an EMBL/GenBank/DDBJ whole genome shotgun (WGS) entry which is preliminary data.</text>
</comment>